<keyword evidence="1" id="KW-0378">Hydrolase</keyword>
<evidence type="ECO:0000313" key="2">
    <source>
        <dbReference type="Proteomes" id="UP000886723"/>
    </source>
</evidence>
<evidence type="ECO:0000313" key="1">
    <source>
        <dbReference type="EMBL" id="HIV13772.1"/>
    </source>
</evidence>
<comment type="caution">
    <text evidence="1">The sequence shown here is derived from an EMBL/GenBank/DDBJ whole genome shotgun (WGS) entry which is preliminary data.</text>
</comment>
<name>A0A9D1NVN9_9FIRM</name>
<accession>A0A9D1NVN9</accession>
<organism evidence="1 2">
    <name type="scientific">Candidatus Pullilachnospira stercoravium</name>
    <dbReference type="NCBI Taxonomy" id="2840913"/>
    <lineage>
        <taxon>Bacteria</taxon>
        <taxon>Bacillati</taxon>
        <taxon>Bacillota</taxon>
        <taxon>Clostridia</taxon>
        <taxon>Lachnospirales</taxon>
        <taxon>Lachnospiraceae</taxon>
        <taxon>Lachnospiraceae incertae sedis</taxon>
        <taxon>Candidatus Pullilachnospira</taxon>
    </lineage>
</organism>
<dbReference type="EMBL" id="DVON01000246">
    <property type="protein sequence ID" value="HIV13772.1"/>
    <property type="molecule type" value="Genomic_DNA"/>
</dbReference>
<dbReference type="Gene3D" id="3.40.50.1110">
    <property type="entry name" value="SGNH hydrolase"/>
    <property type="match status" value="1"/>
</dbReference>
<proteinExistence type="predicted"/>
<protein>
    <submittedName>
        <fullName evidence="1">SGNH/GDSL hydrolase family protein</fullName>
    </submittedName>
</protein>
<gene>
    <name evidence="1" type="ORF">IAA63_11620</name>
</gene>
<dbReference type="SUPFAM" id="SSF52266">
    <property type="entry name" value="SGNH hydrolase"/>
    <property type="match status" value="1"/>
</dbReference>
<dbReference type="AlphaFoldDB" id="A0A9D1NVN9"/>
<sequence>MRDFKQTLKKVGGAALFLAILALLLGVLSRGVTDLVTKNDDLVPTRNKSTVKIRQEAGQTIDVLIVGDSLSYSSFSPMQLWNSHGMAAFVGGQSGQTIQESYYMMKTAFQKQSPKVVVLETNVIFRAKEGLDGIGESIRTCAGYYFPVFAYHDVWKSLVTGKRWTAEDYKGFQFRNTVTPYMGGSYMTVSRESRKISPVVKVYLEKIIKLCEKKDAKLILVSIPSPSNYSLATHKALQAYAKNQGIPYTDLNLFLKELKIDWQKDSLDGGDHLNLSGAGKVTSWLGNYLKKTFSLPDHRGEERYAAWENMAKKYEKRAKEILENM</sequence>
<reference evidence="1" key="2">
    <citation type="journal article" date="2021" name="PeerJ">
        <title>Extensive microbial diversity within the chicken gut microbiome revealed by metagenomics and culture.</title>
        <authorList>
            <person name="Gilroy R."/>
            <person name="Ravi A."/>
            <person name="Getino M."/>
            <person name="Pursley I."/>
            <person name="Horton D.L."/>
            <person name="Alikhan N.F."/>
            <person name="Baker D."/>
            <person name="Gharbi K."/>
            <person name="Hall N."/>
            <person name="Watson M."/>
            <person name="Adriaenssens E.M."/>
            <person name="Foster-Nyarko E."/>
            <person name="Jarju S."/>
            <person name="Secka A."/>
            <person name="Antonio M."/>
            <person name="Oren A."/>
            <person name="Chaudhuri R.R."/>
            <person name="La Ragione R."/>
            <person name="Hildebrand F."/>
            <person name="Pallen M.J."/>
        </authorList>
    </citation>
    <scope>NUCLEOTIDE SEQUENCE</scope>
    <source>
        <strain evidence="1">ChiBcec2-4451</strain>
    </source>
</reference>
<dbReference type="GO" id="GO:0016787">
    <property type="term" value="F:hydrolase activity"/>
    <property type="evidence" value="ECO:0007669"/>
    <property type="project" value="UniProtKB-KW"/>
</dbReference>
<dbReference type="Proteomes" id="UP000886723">
    <property type="component" value="Unassembled WGS sequence"/>
</dbReference>
<reference evidence="1" key="1">
    <citation type="submission" date="2020-10" db="EMBL/GenBank/DDBJ databases">
        <authorList>
            <person name="Gilroy R."/>
        </authorList>
    </citation>
    <scope>NUCLEOTIDE SEQUENCE</scope>
    <source>
        <strain evidence="1">ChiBcec2-4451</strain>
    </source>
</reference>
<dbReference type="InterPro" id="IPR036514">
    <property type="entry name" value="SGNH_hydro_sf"/>
</dbReference>